<keyword evidence="3" id="KW-0472">Membrane</keyword>
<dbReference type="GO" id="GO:0016250">
    <property type="term" value="F:N-sulfoglucosamine sulfohydrolase activity"/>
    <property type="evidence" value="ECO:0007669"/>
    <property type="project" value="TreeGrafter"/>
</dbReference>
<dbReference type="PANTHER" id="PTHR43108">
    <property type="entry name" value="N-ACETYLGLUCOSAMINE-6-SULFATASE FAMILY MEMBER"/>
    <property type="match status" value="1"/>
</dbReference>
<feature type="transmembrane region" description="Helical" evidence="3">
    <location>
        <begin position="592"/>
        <end position="613"/>
    </location>
</feature>
<dbReference type="GO" id="GO:0030200">
    <property type="term" value="P:heparan sulfate proteoglycan catabolic process"/>
    <property type="evidence" value="ECO:0007669"/>
    <property type="project" value="TreeGrafter"/>
</dbReference>
<accession>A0A0B7APM9</accession>
<dbReference type="Pfam" id="PF00884">
    <property type="entry name" value="Sulfatase"/>
    <property type="match status" value="1"/>
</dbReference>
<keyword evidence="3" id="KW-1133">Transmembrane helix</keyword>
<evidence type="ECO:0000313" key="6">
    <source>
        <dbReference type="EMBL" id="CEK82557.1"/>
    </source>
</evidence>
<protein>
    <recommendedName>
        <fullName evidence="7">Sulfatase N-terminal domain-containing protein</fullName>
    </recommendedName>
</protein>
<comment type="cofactor">
    <cofactor evidence="1">
        <name>Ca(2+)</name>
        <dbReference type="ChEBI" id="CHEBI:29108"/>
    </cofactor>
</comment>
<feature type="domain" description="Sulfatase N-terminal" evidence="4">
    <location>
        <begin position="60"/>
        <end position="365"/>
    </location>
</feature>
<proteinExistence type="inferred from homology"/>
<evidence type="ECO:0000256" key="1">
    <source>
        <dbReference type="ARBA" id="ARBA00001913"/>
    </source>
</evidence>
<dbReference type="EMBL" id="HACG01035692">
    <property type="protein sequence ID" value="CEK82557.1"/>
    <property type="molecule type" value="Transcribed_RNA"/>
</dbReference>
<dbReference type="GO" id="GO:0006027">
    <property type="term" value="P:glycosaminoglycan catabolic process"/>
    <property type="evidence" value="ECO:0007669"/>
    <property type="project" value="TreeGrafter"/>
</dbReference>
<dbReference type="Gene3D" id="3.40.720.10">
    <property type="entry name" value="Alkaline Phosphatase, subunit A"/>
    <property type="match status" value="1"/>
</dbReference>
<dbReference type="InterPro" id="IPR032506">
    <property type="entry name" value="SGSH_C"/>
</dbReference>
<sequence length="631" mass="72204">MHYFLSDYKLISKVTEHNRIMKLCYQPICKWWYKFLVLILCQHQLSCLPQIPSSVAANKRNVLLIVGDDAGFESQVYGNQVLKTPALNYLANRSVIFDNAYTSVSSCSPSRSAILSGLPQHQNGMYGLHNTVHNFNSFEGLKSLPFLLHESGIRTGIIGKKHVGPEDVYPFDYEITEEQVSINQAGRNITFIKERISDFFNGTAVDQQFFLYIAFHDPHRCGSTNPEFGEFCEKFGNGQPGMGHIPDWTPTHYTPDEVIVPYFIPDTPAARLDIAAQYTTIGRMDQGIGLVLEKLKEVGHLDDTLIIFTSDNGIPFPNGRTNLYASGMSEPFLLSSPEGSSQWGQRNSELVSLLDIVPTVLDWYGLHYPSYKLQGNVVQLTGQSLLPLVSGHERYKSLRFEPLSDDSLNRDAIFASHDLHEITMFYPMRSVHTQDYHLIHNLNFKMPFSIDQDFFLSPTFQDMLNRTREGLPLLWFKTLNQYYYRDEWELYDLGSDPHEVHNMVNNATYSSILSALKKQLKSWQNITADPWICAPGAVLEFQGKYKGNPQCLSMENGLTDDLTVHKTLEISFDKRQQYAVEVIISTFHHPSISFFMGVELLRLLICLAFLLLFTNLHKRWKQKSFHKEYTI</sequence>
<dbReference type="AlphaFoldDB" id="A0A0B7APM9"/>
<evidence type="ECO:0000256" key="3">
    <source>
        <dbReference type="SAM" id="Phobius"/>
    </source>
</evidence>
<organism evidence="6">
    <name type="scientific">Arion vulgaris</name>
    <dbReference type="NCBI Taxonomy" id="1028688"/>
    <lineage>
        <taxon>Eukaryota</taxon>
        <taxon>Metazoa</taxon>
        <taxon>Spiralia</taxon>
        <taxon>Lophotrochozoa</taxon>
        <taxon>Mollusca</taxon>
        <taxon>Gastropoda</taxon>
        <taxon>Heterobranchia</taxon>
        <taxon>Euthyneura</taxon>
        <taxon>Panpulmonata</taxon>
        <taxon>Eupulmonata</taxon>
        <taxon>Stylommatophora</taxon>
        <taxon>Helicina</taxon>
        <taxon>Arionoidea</taxon>
        <taxon>Arionidae</taxon>
        <taxon>Arion</taxon>
    </lineage>
</organism>
<gene>
    <name evidence="6" type="primary">ORF132261</name>
</gene>
<evidence type="ECO:0000259" key="5">
    <source>
        <dbReference type="Pfam" id="PF16347"/>
    </source>
</evidence>
<dbReference type="CDD" id="cd16027">
    <property type="entry name" value="SGSH"/>
    <property type="match status" value="1"/>
</dbReference>
<evidence type="ECO:0008006" key="7">
    <source>
        <dbReference type="Google" id="ProtNLM"/>
    </source>
</evidence>
<dbReference type="Pfam" id="PF16347">
    <property type="entry name" value="SGSH_C"/>
    <property type="match status" value="1"/>
</dbReference>
<dbReference type="InterPro" id="IPR000917">
    <property type="entry name" value="Sulfatase_N"/>
</dbReference>
<evidence type="ECO:0000256" key="2">
    <source>
        <dbReference type="ARBA" id="ARBA00008779"/>
    </source>
</evidence>
<dbReference type="SUPFAM" id="SSF53649">
    <property type="entry name" value="Alkaline phosphatase-like"/>
    <property type="match status" value="1"/>
</dbReference>
<keyword evidence="3" id="KW-0812">Transmembrane</keyword>
<reference evidence="6" key="1">
    <citation type="submission" date="2014-12" db="EMBL/GenBank/DDBJ databases">
        <title>Insight into the proteome of Arion vulgaris.</title>
        <authorList>
            <person name="Aradska J."/>
            <person name="Bulat T."/>
            <person name="Smidak R."/>
            <person name="Sarate P."/>
            <person name="Gangsoo J."/>
            <person name="Sialana F."/>
            <person name="Bilban M."/>
            <person name="Lubec G."/>
        </authorList>
    </citation>
    <scope>NUCLEOTIDE SEQUENCE</scope>
    <source>
        <tissue evidence="6">Skin</tissue>
    </source>
</reference>
<evidence type="ECO:0000259" key="4">
    <source>
        <dbReference type="Pfam" id="PF00884"/>
    </source>
</evidence>
<dbReference type="PANTHER" id="PTHR43108:SF6">
    <property type="entry name" value="N-SULPHOGLUCOSAMINE SULPHOHYDROLASE"/>
    <property type="match status" value="1"/>
</dbReference>
<dbReference type="InterPro" id="IPR017850">
    <property type="entry name" value="Alkaline_phosphatase_core_sf"/>
</dbReference>
<feature type="domain" description="N-sulphoglucosamine sulphohydrolase C-terminal" evidence="5">
    <location>
        <begin position="476"/>
        <end position="524"/>
    </location>
</feature>
<comment type="similarity">
    <text evidence="2">Belongs to the sulfatase family.</text>
</comment>
<name>A0A0B7APM9_9EUPU</name>